<evidence type="ECO:0000313" key="1">
    <source>
        <dbReference type="EMBL" id="QDV33165.1"/>
    </source>
</evidence>
<sequence>MLVLEDSPAGVASARASGAFVVGIPHDQSPAAGLSAANRLAVRLDDPGLLALLGGEGVSFVGGISSVWGTRRRPTADLRS</sequence>
<dbReference type="AlphaFoldDB" id="A0A518GX50"/>
<dbReference type="EMBL" id="CP036426">
    <property type="protein sequence ID" value="QDV33165.1"/>
    <property type="molecule type" value="Genomic_DNA"/>
</dbReference>
<name>A0A518GX50_9BACT</name>
<dbReference type="Gene3D" id="3.40.50.1000">
    <property type="entry name" value="HAD superfamily/HAD-like"/>
    <property type="match status" value="1"/>
</dbReference>
<accession>A0A518GX50</accession>
<dbReference type="Proteomes" id="UP000317835">
    <property type="component" value="Chromosome"/>
</dbReference>
<organism evidence="1 2">
    <name type="scientific">Tautonia plasticadhaerens</name>
    <dbReference type="NCBI Taxonomy" id="2527974"/>
    <lineage>
        <taxon>Bacteria</taxon>
        <taxon>Pseudomonadati</taxon>
        <taxon>Planctomycetota</taxon>
        <taxon>Planctomycetia</taxon>
        <taxon>Isosphaerales</taxon>
        <taxon>Isosphaeraceae</taxon>
        <taxon>Tautonia</taxon>
    </lineage>
</organism>
<protein>
    <submittedName>
        <fullName evidence="1">Uncharacterized protein</fullName>
    </submittedName>
</protein>
<evidence type="ECO:0000313" key="2">
    <source>
        <dbReference type="Proteomes" id="UP000317835"/>
    </source>
</evidence>
<dbReference type="InterPro" id="IPR023214">
    <property type="entry name" value="HAD_sf"/>
</dbReference>
<dbReference type="KEGG" id="tpla:ElP_10070"/>
<proteinExistence type="predicted"/>
<gene>
    <name evidence="1" type="ORF">ElP_10070</name>
</gene>
<reference evidence="1 2" key="1">
    <citation type="submission" date="2019-02" db="EMBL/GenBank/DDBJ databases">
        <title>Deep-cultivation of Planctomycetes and their phenomic and genomic characterization uncovers novel biology.</title>
        <authorList>
            <person name="Wiegand S."/>
            <person name="Jogler M."/>
            <person name="Boedeker C."/>
            <person name="Pinto D."/>
            <person name="Vollmers J."/>
            <person name="Rivas-Marin E."/>
            <person name="Kohn T."/>
            <person name="Peeters S.H."/>
            <person name="Heuer A."/>
            <person name="Rast P."/>
            <person name="Oberbeckmann S."/>
            <person name="Bunk B."/>
            <person name="Jeske O."/>
            <person name="Meyerdierks A."/>
            <person name="Storesund J.E."/>
            <person name="Kallscheuer N."/>
            <person name="Luecker S."/>
            <person name="Lage O.M."/>
            <person name="Pohl T."/>
            <person name="Merkel B.J."/>
            <person name="Hornburger P."/>
            <person name="Mueller R.-W."/>
            <person name="Bruemmer F."/>
            <person name="Labrenz M."/>
            <person name="Spormann A.M."/>
            <person name="Op den Camp H."/>
            <person name="Overmann J."/>
            <person name="Amann R."/>
            <person name="Jetten M.S.M."/>
            <person name="Mascher T."/>
            <person name="Medema M.H."/>
            <person name="Devos D.P."/>
            <person name="Kaster A.-K."/>
            <person name="Ovreas L."/>
            <person name="Rohde M."/>
            <person name="Galperin M.Y."/>
            <person name="Jogler C."/>
        </authorList>
    </citation>
    <scope>NUCLEOTIDE SEQUENCE [LARGE SCALE GENOMIC DNA]</scope>
    <source>
        <strain evidence="1 2">ElP</strain>
    </source>
</reference>
<keyword evidence="2" id="KW-1185">Reference proteome</keyword>